<accession>A0A1W1HF96</accession>
<reference evidence="1 2" key="1">
    <citation type="submission" date="2017-03" db="EMBL/GenBank/DDBJ databases">
        <authorList>
            <person name="Afonso C.L."/>
            <person name="Miller P.J."/>
            <person name="Scott M.A."/>
            <person name="Spackman E."/>
            <person name="Goraichik I."/>
            <person name="Dimitrov K.M."/>
            <person name="Suarez D.L."/>
            <person name="Swayne D.E."/>
        </authorList>
    </citation>
    <scope>NUCLEOTIDE SEQUENCE [LARGE SCALE GENOMIC DNA]</scope>
    <source>
        <strain evidence="1">PRJEB14757</strain>
    </source>
</reference>
<evidence type="ECO:0000313" key="2">
    <source>
        <dbReference type="Proteomes" id="UP000191931"/>
    </source>
</evidence>
<sequence>MNTAWELGIKNRVNSIFNIYRGNGYKFPYLGVTASQSCPFTFKKSIQRCCQNGTKTI</sequence>
<dbReference type="EMBL" id="FWEV01000201">
    <property type="protein sequence ID" value="SLM31181.1"/>
    <property type="molecule type" value="Genomic_DNA"/>
</dbReference>
<organism evidence="1 2">
    <name type="scientific">Desulfamplus magnetovallimortis</name>
    <dbReference type="NCBI Taxonomy" id="1246637"/>
    <lineage>
        <taxon>Bacteria</taxon>
        <taxon>Pseudomonadati</taxon>
        <taxon>Thermodesulfobacteriota</taxon>
        <taxon>Desulfobacteria</taxon>
        <taxon>Desulfobacterales</taxon>
        <taxon>Desulfobacteraceae</taxon>
        <taxon>Desulfamplus</taxon>
    </lineage>
</organism>
<dbReference type="Proteomes" id="UP000191931">
    <property type="component" value="Unassembled WGS sequence"/>
</dbReference>
<dbReference type="AlphaFoldDB" id="A0A1W1HF96"/>
<evidence type="ECO:0000313" key="1">
    <source>
        <dbReference type="EMBL" id="SLM31181.1"/>
    </source>
</evidence>
<proteinExistence type="predicted"/>
<protein>
    <submittedName>
        <fullName evidence="1">Uncharacterized protein</fullName>
    </submittedName>
</protein>
<gene>
    <name evidence="1" type="ORF">MTBBW1_280017</name>
</gene>
<keyword evidence="2" id="KW-1185">Reference proteome</keyword>
<name>A0A1W1HF96_9BACT</name>
<dbReference type="STRING" id="1246637.MTBBW1_280017"/>